<dbReference type="RefSeq" id="WP_184865262.1">
    <property type="nucleotide sequence ID" value="NZ_JACHLK010000024.1"/>
</dbReference>
<comment type="caution">
    <text evidence="1">The sequence shown here is derived from an EMBL/GenBank/DDBJ whole genome shotgun (WGS) entry which is preliminary data.</text>
</comment>
<sequence>MNPSRTLDEHDVAACLASASAHARQQQWRLSIAVADAGGHLLGFVRQDGASPLSAQIALAKARTAALSRRETRFFEELLAAGRSGFLSVSGMSLLEGGIPIVLGGECVGGIGVSGATSPQDAEAATAGLAALLERQR</sequence>
<accession>A0A7X0PKV8</accession>
<dbReference type="Proteomes" id="UP000575083">
    <property type="component" value="Unassembled WGS sequence"/>
</dbReference>
<name>A0A7X0PKV8_9BURK</name>
<gene>
    <name evidence="1" type="ORF">HNP48_006564</name>
</gene>
<dbReference type="SUPFAM" id="SSF143744">
    <property type="entry name" value="GlcG-like"/>
    <property type="match status" value="1"/>
</dbReference>
<dbReference type="InterPro" id="IPR038084">
    <property type="entry name" value="PduO/GlcC-like_sf"/>
</dbReference>
<protein>
    <submittedName>
        <fullName evidence="1">Uncharacterized protein GlcG (DUF336 family)</fullName>
    </submittedName>
</protein>
<organism evidence="1 2">
    <name type="scientific">Acidovorax soli</name>
    <dbReference type="NCBI Taxonomy" id="592050"/>
    <lineage>
        <taxon>Bacteria</taxon>
        <taxon>Pseudomonadati</taxon>
        <taxon>Pseudomonadota</taxon>
        <taxon>Betaproteobacteria</taxon>
        <taxon>Burkholderiales</taxon>
        <taxon>Comamonadaceae</taxon>
        <taxon>Acidovorax</taxon>
    </lineage>
</organism>
<evidence type="ECO:0000313" key="1">
    <source>
        <dbReference type="EMBL" id="MBB6563838.1"/>
    </source>
</evidence>
<dbReference type="PANTHER" id="PTHR34309:SF1">
    <property type="entry name" value="PROTEIN GLCG"/>
    <property type="match status" value="1"/>
</dbReference>
<dbReference type="EMBL" id="JACHLK010000024">
    <property type="protein sequence ID" value="MBB6563838.1"/>
    <property type="molecule type" value="Genomic_DNA"/>
</dbReference>
<dbReference type="Pfam" id="PF03928">
    <property type="entry name" value="HbpS-like"/>
    <property type="match status" value="1"/>
</dbReference>
<reference evidence="1 2" key="1">
    <citation type="submission" date="2020-08" db="EMBL/GenBank/DDBJ databases">
        <title>Functional genomics of gut bacteria from endangered species of beetles.</title>
        <authorList>
            <person name="Carlos-Shanley C."/>
        </authorList>
    </citation>
    <scope>NUCLEOTIDE SEQUENCE [LARGE SCALE GENOMIC DNA]</scope>
    <source>
        <strain evidence="1 2">S00198</strain>
    </source>
</reference>
<keyword evidence="2" id="KW-1185">Reference proteome</keyword>
<dbReference type="AlphaFoldDB" id="A0A7X0PKV8"/>
<dbReference type="PANTHER" id="PTHR34309">
    <property type="entry name" value="SLR1406 PROTEIN"/>
    <property type="match status" value="1"/>
</dbReference>
<evidence type="ECO:0000313" key="2">
    <source>
        <dbReference type="Proteomes" id="UP000575083"/>
    </source>
</evidence>
<dbReference type="InterPro" id="IPR005624">
    <property type="entry name" value="PduO/GlcC-like"/>
</dbReference>
<proteinExistence type="predicted"/>
<dbReference type="Gene3D" id="3.30.450.150">
    <property type="entry name" value="Haem-degrading domain"/>
    <property type="match status" value="1"/>
</dbReference>
<dbReference type="InterPro" id="IPR052517">
    <property type="entry name" value="GlcG_carb_metab_protein"/>
</dbReference>